<accession>A0A1M6RZ97</accession>
<dbReference type="CDD" id="cd08990">
    <property type="entry name" value="GH43_AXH_like"/>
    <property type="match status" value="1"/>
</dbReference>
<dbReference type="GO" id="GO:0005975">
    <property type="term" value="P:carbohydrate metabolic process"/>
    <property type="evidence" value="ECO:0007669"/>
    <property type="project" value="InterPro"/>
</dbReference>
<evidence type="ECO:0000256" key="6">
    <source>
        <dbReference type="RuleBase" id="RU361185"/>
    </source>
</evidence>
<evidence type="ECO:0000256" key="4">
    <source>
        <dbReference type="ARBA" id="ARBA00023295"/>
    </source>
</evidence>
<dbReference type="Pfam" id="PF01055">
    <property type="entry name" value="Glyco_hydro_31_2nd"/>
    <property type="match status" value="1"/>
</dbReference>
<dbReference type="SUPFAM" id="SSF51011">
    <property type="entry name" value="Glycosyl hydrolase domain"/>
    <property type="match status" value="1"/>
</dbReference>
<dbReference type="Gene3D" id="2.115.10.20">
    <property type="entry name" value="Glycosyl hydrolase domain, family 43"/>
    <property type="match status" value="1"/>
</dbReference>
<evidence type="ECO:0000256" key="1">
    <source>
        <dbReference type="ARBA" id="ARBA00007806"/>
    </source>
</evidence>
<dbReference type="GO" id="GO:0030246">
    <property type="term" value="F:carbohydrate binding"/>
    <property type="evidence" value="ECO:0007669"/>
    <property type="project" value="InterPro"/>
</dbReference>
<evidence type="ECO:0000256" key="7">
    <source>
        <dbReference type="SAM" id="SignalP"/>
    </source>
</evidence>
<dbReference type="Gene3D" id="2.60.40.1180">
    <property type="entry name" value="Golgi alpha-mannosidase II"/>
    <property type="match status" value="2"/>
</dbReference>
<evidence type="ECO:0000256" key="5">
    <source>
        <dbReference type="PIRSR" id="PIRSR606710-2"/>
    </source>
</evidence>
<comment type="similarity">
    <text evidence="2">Belongs to the glycosyl hydrolase 43 family.</text>
</comment>
<dbReference type="PANTHER" id="PTHR43863:SF2">
    <property type="entry name" value="MALTASE-GLUCOAMYLASE"/>
    <property type="match status" value="1"/>
</dbReference>
<evidence type="ECO:0000259" key="11">
    <source>
        <dbReference type="Pfam" id="PF21365"/>
    </source>
</evidence>
<dbReference type="AlphaFoldDB" id="A0A1M6RZ97"/>
<dbReference type="InterPro" id="IPR011013">
    <property type="entry name" value="Gal_mutarotase_sf_dom"/>
</dbReference>
<dbReference type="InterPro" id="IPR013780">
    <property type="entry name" value="Glyco_hydro_b"/>
</dbReference>
<dbReference type="CDD" id="cd14752">
    <property type="entry name" value="GH31_N"/>
    <property type="match status" value="1"/>
</dbReference>
<keyword evidence="7" id="KW-0732">Signal</keyword>
<dbReference type="EMBL" id="FRBD01000002">
    <property type="protein sequence ID" value="SHK37668.1"/>
    <property type="molecule type" value="Genomic_DNA"/>
</dbReference>
<reference evidence="12 13" key="1">
    <citation type="submission" date="2016-11" db="EMBL/GenBank/DDBJ databases">
        <authorList>
            <person name="Jaros S."/>
            <person name="Januszkiewicz K."/>
            <person name="Wedrychowicz H."/>
        </authorList>
    </citation>
    <scope>NUCLEOTIDE SEQUENCE [LARGE SCALE GENOMIC DNA]</scope>
    <source>
        <strain evidence="12 13">KHT3</strain>
    </source>
</reference>
<dbReference type="InterPro" id="IPR033403">
    <property type="entry name" value="DUF5110"/>
</dbReference>
<keyword evidence="4 6" id="KW-0326">Glycosidase</keyword>
<dbReference type="SUPFAM" id="SSF74650">
    <property type="entry name" value="Galactose mutarotase-like"/>
    <property type="match status" value="1"/>
</dbReference>
<dbReference type="InterPro" id="IPR017853">
    <property type="entry name" value="GH"/>
</dbReference>
<keyword evidence="3 6" id="KW-0378">Hydrolase</keyword>
<dbReference type="InterPro" id="IPR051816">
    <property type="entry name" value="Glycosyl_Hydrolase_31"/>
</dbReference>
<dbReference type="Pfam" id="PF13802">
    <property type="entry name" value="Gal_mutarotas_2"/>
    <property type="match status" value="1"/>
</dbReference>
<feature type="chain" id="PRO_5012477791" evidence="7">
    <location>
        <begin position="21"/>
        <end position="1079"/>
    </location>
</feature>
<gene>
    <name evidence="12" type="ORF">SAMN05216463_102187</name>
</gene>
<evidence type="ECO:0000256" key="2">
    <source>
        <dbReference type="ARBA" id="ARBA00009865"/>
    </source>
</evidence>
<feature type="domain" description="DUF5110" evidence="10">
    <location>
        <begin position="679"/>
        <end position="746"/>
    </location>
</feature>
<feature type="domain" description="Glycoside hydrolase family 31 TIM barrel" evidence="8">
    <location>
        <begin position="236"/>
        <end position="567"/>
    </location>
</feature>
<feature type="domain" description="Glycosyl hydrolase family 31 C-terminal" evidence="11">
    <location>
        <begin position="576"/>
        <end position="662"/>
    </location>
</feature>
<evidence type="ECO:0000256" key="3">
    <source>
        <dbReference type="ARBA" id="ARBA00022801"/>
    </source>
</evidence>
<dbReference type="Pfam" id="PF17137">
    <property type="entry name" value="DUF5110"/>
    <property type="match status" value="1"/>
</dbReference>
<comment type="similarity">
    <text evidence="1 6">Belongs to the glycosyl hydrolase 31 family.</text>
</comment>
<dbReference type="InterPro" id="IPR000322">
    <property type="entry name" value="Glyco_hydro_31_TIM"/>
</dbReference>
<evidence type="ECO:0000259" key="8">
    <source>
        <dbReference type="Pfam" id="PF01055"/>
    </source>
</evidence>
<protein>
    <submittedName>
        <fullName evidence="12">Alpha-D-xyloside xylohydrolase</fullName>
    </submittedName>
</protein>
<feature type="domain" description="Glycoside hydrolase family 31 N-terminal" evidence="9">
    <location>
        <begin position="38"/>
        <end position="196"/>
    </location>
</feature>
<dbReference type="Proteomes" id="UP000184130">
    <property type="component" value="Unassembled WGS sequence"/>
</dbReference>
<sequence>MRRFVIVVLVQLLLAGFATAKCKNDRNGIKVYHRGYYVDISFLNDSVIHVTKSPDVQYKSDSLVVLAQGTPLSVFQCEERKQHLLMTTNKVVVDYHQRSGNIRISRLDGQLLITEQSASFTPRKDGPFDSYTIQQSFTLSPNERIYGLGQIQNGLLNQRGQHIRLVNENMKICIPMFLSSKGYALYWENYSPTDFDDDTRATSFTSIGRAIDYYVLVGNDVASAQRALFDLTGHVSMPALWNLGVWQSRERYTSSRELLDALKRLRSLRVPVDGIVQDWQYWGDNQHWNAQQFLNPAFSNYQQMIDSIHALHAKLLVSVWPDYGPATEQYQHLQSLGKLLPGKSFPNDVESRVYDAFDSYARSYYWHHIYEGLLRHGVDALWLDSTEPDYAGSEADMNFVTGAGRTWRSLRNAFPLATVLGVYHHHRQTPSLAHKRVSMLTRSAFAGMQRTGAFVWSGDIDASWQTLAHQIPAALNASISGFPLWNSDTGGFWVRDFEGGCQNPAYRRLFARWTQFSTFTPMLRFHGTNTPREIWNYGTEGDAEGTYDNILRYIRLRYRLLPWLYSQVHQLNTKGELLMGALPLYFPHDSQAAEIIDEYLFGQSFLVAPMLSDKADGRQVYLPSGNDWVDFWTGETLKGGQWLYKQAPYHVIPLYVKAGSIMPWGPDVQYATEKKWDDMEIRVYPGADGDFTLYEDAFDGYGYEQSQSSEIRFHWDDQAKQLTIGERNGAYPGMIQQRTFRVVVVTPEQPLADGRAMTGSQMVTYDGRRTTVDMSGKQVACRQMAANPFITHIYTADPSAHVWADGRLYVYASHDIYPARGCDLMDAYHVFSTDDMVHWIDHGEILRQSQVPWGRKEGGWMWAPDCAYKNGKYYFYFPHPSETETFHSWKIGVAVSDKPASGFKVVGYIKGAPSAIDPCVFVDDDGQAYIYNGGGTGPDCYGGKLKDNMVELDGEMSPMKGIVDFHEAPYVHKYNGWYYLTYADNYVENGVQRNRLRYCMSHSPLGPWEYKGVYLEPTDCDTSHGSVVEFKGQWYAFYHCCTLSHQGNLRSICADRLFYHDDGTIATVVQGKRETKRIK</sequence>
<dbReference type="InterPro" id="IPR006710">
    <property type="entry name" value="Glyco_hydro_43"/>
</dbReference>
<dbReference type="GO" id="GO:0004553">
    <property type="term" value="F:hydrolase activity, hydrolyzing O-glycosyl compounds"/>
    <property type="evidence" value="ECO:0007669"/>
    <property type="project" value="InterPro"/>
</dbReference>
<dbReference type="InterPro" id="IPR023296">
    <property type="entry name" value="Glyco_hydro_beta-prop_sf"/>
</dbReference>
<evidence type="ECO:0000313" key="12">
    <source>
        <dbReference type="EMBL" id="SHK37668.1"/>
    </source>
</evidence>
<organism evidence="12 13">
    <name type="scientific">Xylanibacter ruminicola</name>
    <name type="common">Prevotella ruminicola</name>
    <dbReference type="NCBI Taxonomy" id="839"/>
    <lineage>
        <taxon>Bacteria</taxon>
        <taxon>Pseudomonadati</taxon>
        <taxon>Bacteroidota</taxon>
        <taxon>Bacteroidia</taxon>
        <taxon>Bacteroidales</taxon>
        <taxon>Prevotellaceae</taxon>
        <taxon>Xylanibacter</taxon>
    </lineage>
</organism>
<dbReference type="OrthoDB" id="176168at2"/>
<dbReference type="InterPro" id="IPR025887">
    <property type="entry name" value="Glyco_hydro_31_N_dom"/>
</dbReference>
<evidence type="ECO:0000313" key="13">
    <source>
        <dbReference type="Proteomes" id="UP000184130"/>
    </source>
</evidence>
<feature type="signal peptide" evidence="7">
    <location>
        <begin position="1"/>
        <end position="20"/>
    </location>
</feature>
<evidence type="ECO:0000259" key="10">
    <source>
        <dbReference type="Pfam" id="PF17137"/>
    </source>
</evidence>
<dbReference type="PANTHER" id="PTHR43863">
    <property type="entry name" value="HYDROLASE, PUTATIVE (AFU_ORTHOLOGUE AFUA_1G03140)-RELATED"/>
    <property type="match status" value="1"/>
</dbReference>
<dbReference type="Gene3D" id="2.60.40.1760">
    <property type="entry name" value="glycosyl hydrolase (family 31)"/>
    <property type="match status" value="1"/>
</dbReference>
<dbReference type="Gene3D" id="3.20.20.80">
    <property type="entry name" value="Glycosidases"/>
    <property type="match status" value="1"/>
</dbReference>
<dbReference type="InterPro" id="IPR048395">
    <property type="entry name" value="Glyco_hydro_31_C"/>
</dbReference>
<dbReference type="Pfam" id="PF21365">
    <property type="entry name" value="Glyco_hydro_31_3rd"/>
    <property type="match status" value="1"/>
</dbReference>
<dbReference type="Pfam" id="PF04616">
    <property type="entry name" value="Glyco_hydro_43"/>
    <property type="match status" value="1"/>
</dbReference>
<name>A0A1M6RZ97_XYLRU</name>
<dbReference type="SUPFAM" id="SSF75005">
    <property type="entry name" value="Arabinanase/levansucrase/invertase"/>
    <property type="match status" value="1"/>
</dbReference>
<evidence type="ECO:0000259" key="9">
    <source>
        <dbReference type="Pfam" id="PF13802"/>
    </source>
</evidence>
<dbReference type="RefSeq" id="WP_073204566.1">
    <property type="nucleotide sequence ID" value="NZ_FRBD01000002.1"/>
</dbReference>
<dbReference type="SUPFAM" id="SSF51445">
    <property type="entry name" value="(Trans)glycosidases"/>
    <property type="match status" value="1"/>
</dbReference>
<proteinExistence type="inferred from homology"/>
<feature type="site" description="Important for catalytic activity, responsible for pKa modulation of the active site Glu and correct orientation of both the proton donor and substrate" evidence="5">
    <location>
        <position position="917"/>
    </location>
</feature>